<dbReference type="PANTHER" id="PTHR45947">
    <property type="entry name" value="SULFOQUINOVOSYL TRANSFERASE SQD2"/>
    <property type="match status" value="1"/>
</dbReference>
<proteinExistence type="predicted"/>
<evidence type="ECO:0000259" key="2">
    <source>
        <dbReference type="Pfam" id="PF13439"/>
    </source>
</evidence>
<dbReference type="RefSeq" id="WP_057809101.1">
    <property type="nucleotide sequence ID" value="NZ_BJUD01000028.1"/>
</dbReference>
<keyword evidence="4" id="KW-0808">Transferase</keyword>
<sequence>MKKVLIVGMTRNQGGIETFVKNIVEGMIRADKYQFYILDTTNNSIAYEEELNRLKQVKIIKRQYPSGTFALFKRHSLATRLMKEFRFDIVHIQANNLNATYWAKIAYKCGVKKIIVHSHNTMNGHFGFLKGLIIDLLMPLQRRSLRKLSDHVIRLAASRAAGEWMFPNSKYQVIPNGVNTDIFEYSQDDREAMRNLYNVPTNAKVIVLVGRFSNQKNQERLLTIFQMIKEHNDDYFLWLVGTGENFSAIQQSVAENKLLSGSVVLLGGQKNVQRFLSAADLTIMPSLYEALPFAIIEAQASGIPGLVSSEAFSEEANLNGLIKCSLEDSDDDWAATAMQIIDNEPKDAQEYMNLRRDRNDNVAKSGFSVDATITRMLEIYQ</sequence>
<dbReference type="Gene3D" id="3.40.50.2000">
    <property type="entry name" value="Glycogen Phosphorylase B"/>
    <property type="match status" value="2"/>
</dbReference>
<dbReference type="InterPro" id="IPR001296">
    <property type="entry name" value="Glyco_trans_1"/>
</dbReference>
<feature type="domain" description="Glycosyltransferase subfamily 4-like N-terminal" evidence="2">
    <location>
        <begin position="14"/>
        <end position="181"/>
    </location>
</feature>
<dbReference type="GO" id="GO:0016757">
    <property type="term" value="F:glycosyltransferase activity"/>
    <property type="evidence" value="ECO:0007669"/>
    <property type="project" value="InterPro"/>
</dbReference>
<dbReference type="EMBL" id="BJUD01000028">
    <property type="protein sequence ID" value="GEK29038.1"/>
    <property type="molecule type" value="Genomic_DNA"/>
</dbReference>
<dbReference type="PANTHER" id="PTHR45947:SF3">
    <property type="entry name" value="SULFOQUINOVOSYL TRANSFERASE SQD2"/>
    <property type="match status" value="1"/>
</dbReference>
<dbReference type="OrthoDB" id="9804196at2"/>
<organism evidence="4 5">
    <name type="scientific">Furfurilactobacillus siliginis</name>
    <dbReference type="NCBI Taxonomy" id="348151"/>
    <lineage>
        <taxon>Bacteria</taxon>
        <taxon>Bacillati</taxon>
        <taxon>Bacillota</taxon>
        <taxon>Bacilli</taxon>
        <taxon>Lactobacillales</taxon>
        <taxon>Lactobacillaceae</taxon>
        <taxon>Furfurilactobacillus</taxon>
    </lineage>
</organism>
<comment type="caution">
    <text evidence="4">The sequence shown here is derived from an EMBL/GenBank/DDBJ whole genome shotgun (WGS) entry which is preliminary data.</text>
</comment>
<evidence type="ECO:0000313" key="5">
    <source>
        <dbReference type="Proteomes" id="UP000051139"/>
    </source>
</evidence>
<keyword evidence="5" id="KW-1185">Reference proteome</keyword>
<protein>
    <submittedName>
        <fullName evidence="3">Glycosyl transferase</fullName>
    </submittedName>
    <submittedName>
        <fullName evidence="4">Glycosyltransferase</fullName>
    </submittedName>
</protein>
<evidence type="ECO:0000313" key="6">
    <source>
        <dbReference type="Proteomes" id="UP000321429"/>
    </source>
</evidence>
<dbReference type="Proteomes" id="UP000321429">
    <property type="component" value="Unassembled WGS sequence"/>
</dbReference>
<name>A0A0R2L4D2_9LACO</name>
<dbReference type="AlphaFoldDB" id="A0A0R2L4D2"/>
<dbReference type="InterPro" id="IPR028098">
    <property type="entry name" value="Glyco_trans_4-like_N"/>
</dbReference>
<dbReference type="Proteomes" id="UP000051139">
    <property type="component" value="Unassembled WGS sequence"/>
</dbReference>
<dbReference type="SUPFAM" id="SSF53756">
    <property type="entry name" value="UDP-Glycosyltransferase/glycogen phosphorylase"/>
    <property type="match status" value="1"/>
</dbReference>
<reference evidence="4 5" key="1">
    <citation type="journal article" date="2015" name="Genome Announc.">
        <title>Expanding the biotechnology potential of lactobacilli through comparative genomics of 213 strains and associated genera.</title>
        <authorList>
            <person name="Sun Z."/>
            <person name="Harris H.M."/>
            <person name="McCann A."/>
            <person name="Guo C."/>
            <person name="Argimon S."/>
            <person name="Zhang W."/>
            <person name="Yang X."/>
            <person name="Jeffery I.B."/>
            <person name="Cooney J.C."/>
            <person name="Kagawa T.F."/>
            <person name="Liu W."/>
            <person name="Song Y."/>
            <person name="Salvetti E."/>
            <person name="Wrobel A."/>
            <person name="Rasinkangas P."/>
            <person name="Parkhill J."/>
            <person name="Rea M.C."/>
            <person name="O'Sullivan O."/>
            <person name="Ritari J."/>
            <person name="Douillard F.P."/>
            <person name="Paul Ross R."/>
            <person name="Yang R."/>
            <person name="Briner A.E."/>
            <person name="Felis G.E."/>
            <person name="de Vos W.M."/>
            <person name="Barrangou R."/>
            <person name="Klaenhammer T.R."/>
            <person name="Caufield P.W."/>
            <person name="Cui Y."/>
            <person name="Zhang H."/>
            <person name="O'Toole P.W."/>
        </authorList>
    </citation>
    <scope>NUCLEOTIDE SEQUENCE [LARGE SCALE GENOMIC DNA]</scope>
    <source>
        <strain evidence="4 5">DSM 22696</strain>
    </source>
</reference>
<evidence type="ECO:0000259" key="1">
    <source>
        <dbReference type="Pfam" id="PF00534"/>
    </source>
</evidence>
<dbReference type="Pfam" id="PF00534">
    <property type="entry name" value="Glycos_transf_1"/>
    <property type="match status" value="1"/>
</dbReference>
<dbReference type="Pfam" id="PF13439">
    <property type="entry name" value="Glyco_transf_4"/>
    <property type="match status" value="1"/>
</dbReference>
<dbReference type="InterPro" id="IPR050194">
    <property type="entry name" value="Glycosyltransferase_grp1"/>
</dbReference>
<dbReference type="STRING" id="348151.IV55_GL001072"/>
<accession>A0A0R2L4D2</accession>
<gene>
    <name evidence="3" type="primary">rfaG</name>
    <name evidence="4" type="ORF">IV55_GL001072</name>
    <name evidence="3" type="ORF">LSI01_13490</name>
</gene>
<reference evidence="3 6" key="2">
    <citation type="submission" date="2019-07" db="EMBL/GenBank/DDBJ databases">
        <title>Whole genome shotgun sequence of Lactobacillus siliginis NBRC 101315.</title>
        <authorList>
            <person name="Hosoyama A."/>
            <person name="Uohara A."/>
            <person name="Ohji S."/>
            <person name="Ichikawa N."/>
        </authorList>
    </citation>
    <scope>NUCLEOTIDE SEQUENCE [LARGE SCALE GENOMIC DNA]</scope>
    <source>
        <strain evidence="3 6">NBRC 101315</strain>
    </source>
</reference>
<evidence type="ECO:0000313" key="3">
    <source>
        <dbReference type="EMBL" id="GEK29038.1"/>
    </source>
</evidence>
<evidence type="ECO:0000313" key="4">
    <source>
        <dbReference type="EMBL" id="KRN96555.1"/>
    </source>
</evidence>
<dbReference type="PATRIC" id="fig|348151.3.peg.1101"/>
<feature type="domain" description="Glycosyl transferase family 1" evidence="1">
    <location>
        <begin position="189"/>
        <end position="348"/>
    </location>
</feature>
<dbReference type="EMBL" id="JQCB01000003">
    <property type="protein sequence ID" value="KRN96555.1"/>
    <property type="molecule type" value="Genomic_DNA"/>
</dbReference>